<dbReference type="SUPFAM" id="SSF50978">
    <property type="entry name" value="WD40 repeat-like"/>
    <property type="match status" value="1"/>
</dbReference>
<evidence type="ECO:0000259" key="8">
    <source>
        <dbReference type="SMART" id="SM01033"/>
    </source>
</evidence>
<accession>A0A2A3EHG6</accession>
<dbReference type="InterPro" id="IPR001680">
    <property type="entry name" value="WD40_rpt"/>
</dbReference>
<dbReference type="Pfam" id="PF08149">
    <property type="entry name" value="BING4CT"/>
    <property type="match status" value="1"/>
</dbReference>
<dbReference type="GO" id="GO:0030686">
    <property type="term" value="C:90S preribosome"/>
    <property type="evidence" value="ECO:0007669"/>
    <property type="project" value="TreeGrafter"/>
</dbReference>
<dbReference type="PROSITE" id="PS50294">
    <property type="entry name" value="WD_REPEATS_REGION"/>
    <property type="match status" value="1"/>
</dbReference>
<dbReference type="SMART" id="SM01033">
    <property type="entry name" value="BING4CT"/>
    <property type="match status" value="1"/>
</dbReference>
<dbReference type="GO" id="GO:0032040">
    <property type="term" value="C:small-subunit processome"/>
    <property type="evidence" value="ECO:0007669"/>
    <property type="project" value="TreeGrafter"/>
</dbReference>
<evidence type="ECO:0000313" key="9">
    <source>
        <dbReference type="EMBL" id="PBC30626.1"/>
    </source>
</evidence>
<dbReference type="InterPro" id="IPR036322">
    <property type="entry name" value="WD40_repeat_dom_sf"/>
</dbReference>
<evidence type="ECO:0000313" key="10">
    <source>
        <dbReference type="Proteomes" id="UP000242457"/>
    </source>
</evidence>
<dbReference type="InterPro" id="IPR015943">
    <property type="entry name" value="WD40/YVTN_repeat-like_dom_sf"/>
</dbReference>
<name>A0A2A3EHG6_APICC</name>
<keyword evidence="3 6" id="KW-0853">WD repeat</keyword>
<dbReference type="PROSITE" id="PS50082">
    <property type="entry name" value="WD_REPEATS_2"/>
    <property type="match status" value="1"/>
</dbReference>
<dbReference type="OrthoDB" id="10251154at2759"/>
<dbReference type="Pfam" id="PF00400">
    <property type="entry name" value="WD40"/>
    <property type="match status" value="1"/>
</dbReference>
<reference evidence="9 10" key="1">
    <citation type="submission" date="2014-07" db="EMBL/GenBank/DDBJ databases">
        <title>Genomic and transcriptomic analysis on Apis cerana provide comprehensive insights into honey bee biology.</title>
        <authorList>
            <person name="Diao Q."/>
            <person name="Sun L."/>
            <person name="Zheng H."/>
            <person name="Zheng H."/>
            <person name="Xu S."/>
            <person name="Wang S."/>
            <person name="Zeng Z."/>
            <person name="Hu F."/>
            <person name="Su S."/>
            <person name="Wu J."/>
        </authorList>
    </citation>
    <scope>NUCLEOTIDE SEQUENCE [LARGE SCALE GENOMIC DNA]</scope>
    <source>
        <tissue evidence="9">Pupae without intestine</tissue>
    </source>
</reference>
<evidence type="ECO:0000256" key="5">
    <source>
        <dbReference type="ARBA" id="ARBA00023242"/>
    </source>
</evidence>
<dbReference type="EMBL" id="KZ288256">
    <property type="protein sequence ID" value="PBC30626.1"/>
    <property type="molecule type" value="Genomic_DNA"/>
</dbReference>
<dbReference type="Proteomes" id="UP000242457">
    <property type="component" value="Unassembled WGS sequence"/>
</dbReference>
<evidence type="ECO:0000256" key="1">
    <source>
        <dbReference type="ARBA" id="ARBA00004604"/>
    </source>
</evidence>
<dbReference type="Gene3D" id="2.130.10.10">
    <property type="entry name" value="YVTN repeat-like/Quinoprotein amine dehydrogenase"/>
    <property type="match status" value="1"/>
</dbReference>
<dbReference type="InterPro" id="IPR012952">
    <property type="entry name" value="BING4_C_dom"/>
</dbReference>
<feature type="region of interest" description="Disordered" evidence="7">
    <location>
        <begin position="1"/>
        <end position="20"/>
    </location>
</feature>
<dbReference type="GO" id="GO:0000462">
    <property type="term" value="P:maturation of SSU-rRNA from tricistronic rRNA transcript (SSU-rRNA, 5.8S rRNA, LSU-rRNA)"/>
    <property type="evidence" value="ECO:0007669"/>
    <property type="project" value="TreeGrafter"/>
</dbReference>
<keyword evidence="4" id="KW-0677">Repeat</keyword>
<gene>
    <name evidence="9" type="ORF">APICC_06231</name>
</gene>
<keyword evidence="2" id="KW-0698">rRNA processing</keyword>
<dbReference type="InterPro" id="IPR040315">
    <property type="entry name" value="WDR46/Utp7"/>
</dbReference>
<organism evidence="9 10">
    <name type="scientific">Apis cerana cerana</name>
    <name type="common">Oriental honeybee</name>
    <dbReference type="NCBI Taxonomy" id="94128"/>
    <lineage>
        <taxon>Eukaryota</taxon>
        <taxon>Metazoa</taxon>
        <taxon>Ecdysozoa</taxon>
        <taxon>Arthropoda</taxon>
        <taxon>Hexapoda</taxon>
        <taxon>Insecta</taxon>
        <taxon>Pterygota</taxon>
        <taxon>Neoptera</taxon>
        <taxon>Endopterygota</taxon>
        <taxon>Hymenoptera</taxon>
        <taxon>Apocrita</taxon>
        <taxon>Aculeata</taxon>
        <taxon>Apoidea</taxon>
        <taxon>Anthophila</taxon>
        <taxon>Apidae</taxon>
        <taxon>Apis</taxon>
    </lineage>
</organism>
<proteinExistence type="predicted"/>
<evidence type="ECO:0000256" key="7">
    <source>
        <dbReference type="SAM" id="MobiDB-lite"/>
    </source>
</evidence>
<dbReference type="PROSITE" id="PS00678">
    <property type="entry name" value="WD_REPEATS_1"/>
    <property type="match status" value="1"/>
</dbReference>
<dbReference type="PANTHER" id="PTHR14085:SF3">
    <property type="entry name" value="WD REPEAT-CONTAINING PROTEIN 46"/>
    <property type="match status" value="1"/>
</dbReference>
<dbReference type="InterPro" id="IPR019775">
    <property type="entry name" value="WD40_repeat_CS"/>
</dbReference>
<evidence type="ECO:0000256" key="6">
    <source>
        <dbReference type="PROSITE-ProRule" id="PRU00221"/>
    </source>
</evidence>
<dbReference type="SMART" id="SM00320">
    <property type="entry name" value="WD40"/>
    <property type="match status" value="4"/>
</dbReference>
<dbReference type="STRING" id="94128.A0A2A3EHG6"/>
<dbReference type="FunFam" id="2.130.10.10:FF:000378">
    <property type="entry name" value="U3 small nucleolar RNA-associated protein 7"/>
    <property type="match status" value="1"/>
</dbReference>
<dbReference type="AlphaFoldDB" id="A0A2A3EHG6"/>
<feature type="repeat" description="WD" evidence="6">
    <location>
        <begin position="292"/>
        <end position="326"/>
    </location>
</feature>
<evidence type="ECO:0000256" key="3">
    <source>
        <dbReference type="ARBA" id="ARBA00022574"/>
    </source>
</evidence>
<feature type="domain" description="BING4 C-terminal" evidence="8">
    <location>
        <begin position="371"/>
        <end position="449"/>
    </location>
</feature>
<dbReference type="PANTHER" id="PTHR14085">
    <property type="entry name" value="WD-REPEAT PROTEIN BING4"/>
    <property type="match status" value="1"/>
</dbReference>
<comment type="subcellular location">
    <subcellularLocation>
        <location evidence="1">Nucleus</location>
        <location evidence="1">Nucleolus</location>
    </subcellularLocation>
</comment>
<evidence type="ECO:0000256" key="2">
    <source>
        <dbReference type="ARBA" id="ARBA00022552"/>
    </source>
</evidence>
<evidence type="ECO:0000256" key="4">
    <source>
        <dbReference type="ARBA" id="ARBA00022737"/>
    </source>
</evidence>
<protein>
    <submittedName>
        <fullName evidence="9">WD repeat-containing protein</fullName>
    </submittedName>
</protein>
<sequence>MKPTRTMRPMKTMQVTKTMRSMRRIKSTNHRYRNRVPIDPEKLRKYSKGDGIDLKPGSSKIKNKIIKQKLKKKEKNFEITVKDTARTELFLTEDYGCLEADAGEVTVQYNQKQIADNTDITSAAKHFTLNLDFGPYYIKYTRNGRHLVLGGKKGHVAALDWITKKLACEINVMESIHDVSWLHIETMFAVAQKEWVFIYDNQGIELHCLKLMNKVNKLEFLPYHFLLASGSRDGYLAWLDISIGKFINSFNSRLGKIAVMTQNPSNALLCVGDSKGVVSMWSPNNKDPLVKMLCHTQAVAACAVHPYGTYMATSCQDKFVKIWDIRQLAGPVHNYRVRAPVHHLSYSQCGQLALAMGNVVEVYRLANEMKPYLRHRAEWTVTSMQFCPYEDILGIGTLRGISSLLVPGSGEANFDALENNPFQTKIQRREAEVKALLDKIQPELICLDPIAITEVDVPTLKDKIEAKKNLLETINILRQANIQSNIKKVEKPQKDYGILNRFLPRSNKQTNR</sequence>
<keyword evidence="5" id="KW-0539">Nucleus</keyword>
<keyword evidence="10" id="KW-1185">Reference proteome</keyword>